<feature type="transmembrane region" description="Helical" evidence="2">
    <location>
        <begin position="487"/>
        <end position="507"/>
    </location>
</feature>
<sequence>MLCWKLLQSLLKLSLLGMAVFIGIVATGLGSKRPDGSWRPDFTGAVVLASTGILATVSALFWLLKGTQSSFNFMVLSISLSATMSGHAIFWGLQYGAVSAEAAVFAGGVGYSICAVAFLTLTMAWSNQKRPDQVSDSNIVPMVFQGGCLIGWLILIITVGIKASSAGIGSVPAFVAALLVMATCPATTFLYWFLSVWDIVQVRSLLVICAALSVMCSGAVLHQEALDFYSSSDQTRSTRIGTIFALVTVIVSQIMFLVHRARTFTEFKIESGFPLEKSFSAPTLRDDAISWVYTPSSYSSLSSLLKLSLCCLMISWCVYAGALGTFKAGDLYPPVQVHSIFVLATFYAVVGLSGHAFLQWKYFGLVGSVSAAVSFSSFGCVMYSAVKSSGSMLLIASALLCAVFLAISTVVLLHKAYPPVSRNEIFAIQHTLLIGVICIGWIGCIVAIGLRRGGGVPAYTLVSVCGLLAIIGLMVEKSKPGIVVHGLLRGSNVFGCIATLASAGTSFSSDAQQIQESGVGSIIDIVSTALLTAGAALYLLSVFAYSIQRHADLTHGHSLLHKDDKFGSTLAVTGSAVNLEETAEAFGSTATLASSSDASEGHRRLSEEMTSSSSLDQQSELVSSQGNSTDSLDSTATTSTGA</sequence>
<keyword evidence="2" id="KW-0812">Transmembrane</keyword>
<feature type="compositionally biased region" description="Polar residues" evidence="1">
    <location>
        <begin position="608"/>
        <end position="627"/>
    </location>
</feature>
<dbReference type="EMBL" id="QEAP01002024">
    <property type="protein sequence ID" value="TPX38617.1"/>
    <property type="molecule type" value="Genomic_DNA"/>
</dbReference>
<accession>A0A507CC41</accession>
<feature type="transmembrane region" description="Helical" evidence="2">
    <location>
        <begin position="425"/>
        <end position="450"/>
    </location>
</feature>
<feature type="transmembrane region" description="Helical" evidence="2">
    <location>
        <begin position="200"/>
        <end position="220"/>
    </location>
</feature>
<feature type="transmembrane region" description="Helical" evidence="2">
    <location>
        <begin position="519"/>
        <end position="540"/>
    </location>
</feature>
<organism evidence="3 4">
    <name type="scientific">Chytriomyces confervae</name>
    <dbReference type="NCBI Taxonomy" id="246404"/>
    <lineage>
        <taxon>Eukaryota</taxon>
        <taxon>Fungi</taxon>
        <taxon>Fungi incertae sedis</taxon>
        <taxon>Chytridiomycota</taxon>
        <taxon>Chytridiomycota incertae sedis</taxon>
        <taxon>Chytridiomycetes</taxon>
        <taxon>Chytridiales</taxon>
        <taxon>Chytriomycetaceae</taxon>
        <taxon>Chytriomyces</taxon>
    </lineage>
</organism>
<feature type="transmembrane region" description="Helical" evidence="2">
    <location>
        <begin position="42"/>
        <end position="64"/>
    </location>
</feature>
<dbReference type="AlphaFoldDB" id="A0A507CC41"/>
<feature type="transmembrane region" description="Helical" evidence="2">
    <location>
        <begin position="365"/>
        <end position="386"/>
    </location>
</feature>
<evidence type="ECO:0000256" key="1">
    <source>
        <dbReference type="SAM" id="MobiDB-lite"/>
    </source>
</evidence>
<feature type="transmembrane region" description="Helical" evidence="2">
    <location>
        <begin position="71"/>
        <end position="90"/>
    </location>
</feature>
<feature type="transmembrane region" description="Helical" evidence="2">
    <location>
        <begin position="304"/>
        <end position="326"/>
    </location>
</feature>
<evidence type="ECO:0000256" key="2">
    <source>
        <dbReference type="SAM" id="Phobius"/>
    </source>
</evidence>
<name>A0A507CC41_9FUNG</name>
<gene>
    <name evidence="3" type="ORF">CcCBS67573_g10708</name>
</gene>
<dbReference type="OrthoDB" id="2146752at2759"/>
<feature type="transmembrane region" description="Helical" evidence="2">
    <location>
        <begin position="240"/>
        <end position="258"/>
    </location>
</feature>
<feature type="transmembrane region" description="Helical" evidence="2">
    <location>
        <begin position="173"/>
        <end position="193"/>
    </location>
</feature>
<feature type="transmembrane region" description="Helical" evidence="2">
    <location>
        <begin position="138"/>
        <end position="161"/>
    </location>
</feature>
<feature type="compositionally biased region" description="Low complexity" evidence="1">
    <location>
        <begin position="628"/>
        <end position="642"/>
    </location>
</feature>
<feature type="region of interest" description="Disordered" evidence="1">
    <location>
        <begin position="590"/>
        <end position="642"/>
    </location>
</feature>
<reference evidence="3 4" key="1">
    <citation type="journal article" date="2019" name="Sci. Rep.">
        <title>Comparative genomics of chytrid fungi reveal insights into the obligate biotrophic and pathogenic lifestyle of Synchytrium endobioticum.</title>
        <authorList>
            <person name="van de Vossenberg B.T.L.H."/>
            <person name="Warris S."/>
            <person name="Nguyen H.D.T."/>
            <person name="van Gent-Pelzer M.P.E."/>
            <person name="Joly D.L."/>
            <person name="van de Geest H.C."/>
            <person name="Bonants P.J.M."/>
            <person name="Smith D.S."/>
            <person name="Levesque C.A."/>
            <person name="van der Lee T.A.J."/>
        </authorList>
    </citation>
    <scope>NUCLEOTIDE SEQUENCE [LARGE SCALE GENOMIC DNA]</scope>
    <source>
        <strain evidence="3 4">CBS 675.73</strain>
    </source>
</reference>
<keyword evidence="4" id="KW-1185">Reference proteome</keyword>
<feature type="transmembrane region" description="Helical" evidence="2">
    <location>
        <begin position="338"/>
        <end position="358"/>
    </location>
</feature>
<protein>
    <submittedName>
        <fullName evidence="3">Uncharacterized protein</fullName>
    </submittedName>
</protein>
<feature type="transmembrane region" description="Helical" evidence="2">
    <location>
        <begin position="456"/>
        <end position="475"/>
    </location>
</feature>
<comment type="caution">
    <text evidence="3">The sequence shown here is derived from an EMBL/GenBank/DDBJ whole genome shotgun (WGS) entry which is preliminary data.</text>
</comment>
<evidence type="ECO:0000313" key="3">
    <source>
        <dbReference type="EMBL" id="TPX38617.1"/>
    </source>
</evidence>
<proteinExistence type="predicted"/>
<evidence type="ECO:0000313" key="4">
    <source>
        <dbReference type="Proteomes" id="UP000320333"/>
    </source>
</evidence>
<feature type="transmembrane region" description="Helical" evidence="2">
    <location>
        <begin position="392"/>
        <end position="413"/>
    </location>
</feature>
<keyword evidence="2" id="KW-1133">Transmembrane helix</keyword>
<dbReference type="Proteomes" id="UP000320333">
    <property type="component" value="Unassembled WGS sequence"/>
</dbReference>
<feature type="transmembrane region" description="Helical" evidence="2">
    <location>
        <begin position="12"/>
        <end position="30"/>
    </location>
</feature>
<feature type="non-terminal residue" evidence="3">
    <location>
        <position position="642"/>
    </location>
</feature>
<keyword evidence="2" id="KW-0472">Membrane</keyword>
<feature type="transmembrane region" description="Helical" evidence="2">
    <location>
        <begin position="102"/>
        <end position="126"/>
    </location>
</feature>